<organism evidence="3 4">
    <name type="scientific">Branchiostoma floridae</name>
    <name type="common">Florida lancelet</name>
    <name type="synonym">Amphioxus</name>
    <dbReference type="NCBI Taxonomy" id="7739"/>
    <lineage>
        <taxon>Eukaryota</taxon>
        <taxon>Metazoa</taxon>
        <taxon>Chordata</taxon>
        <taxon>Cephalochordata</taxon>
        <taxon>Leptocardii</taxon>
        <taxon>Amphioxiformes</taxon>
        <taxon>Branchiostomatidae</taxon>
        <taxon>Branchiostoma</taxon>
    </lineage>
</organism>
<dbReference type="RefSeq" id="XP_035676219.1">
    <property type="nucleotide sequence ID" value="XM_035820326.1"/>
</dbReference>
<keyword evidence="3" id="KW-1185">Reference proteome</keyword>
<proteinExistence type="predicted"/>
<evidence type="ECO:0000313" key="3">
    <source>
        <dbReference type="Proteomes" id="UP000001554"/>
    </source>
</evidence>
<evidence type="ECO:0000256" key="1">
    <source>
        <dbReference type="SAM" id="MobiDB-lite"/>
    </source>
</evidence>
<sequence>MATYRGIILLLLGLVTIHGQGLPSSTSDENYVSCWTGAQCDSCRPGFVGSVNGENRCCPNCAPQGLILSPTVCLCRRTAATNLNDTGTDRVGPGSNRPTPALTGERQTEPTTLDSNEMNGYMPPQTAATNPEDTGTDRVGPGSNRPTLALTGGRQTERPTLDSNAFYITGPAFPLLIICIQDKHCSFLMFTDLRIRYTNDNCSCSLCSYK</sequence>
<reference evidence="4" key="2">
    <citation type="submission" date="2025-08" db="UniProtKB">
        <authorList>
            <consortium name="RefSeq"/>
        </authorList>
    </citation>
    <scope>IDENTIFICATION</scope>
    <source>
        <strain evidence="4">S238N-H82</strain>
        <tissue evidence="4">Testes</tissue>
    </source>
</reference>
<feature type="compositionally biased region" description="Polar residues" evidence="1">
    <location>
        <begin position="109"/>
        <end position="118"/>
    </location>
</feature>
<dbReference type="AlphaFoldDB" id="A0A9J7MRG4"/>
<evidence type="ECO:0000256" key="2">
    <source>
        <dbReference type="SAM" id="SignalP"/>
    </source>
</evidence>
<accession>A0A9J7MRG4</accession>
<feature type="chain" id="PRO_5039903501" evidence="2">
    <location>
        <begin position="22"/>
        <end position="210"/>
    </location>
</feature>
<dbReference type="GeneID" id="118415619"/>
<gene>
    <name evidence="4" type="primary">LOC118415619</name>
</gene>
<keyword evidence="2" id="KW-0732">Signal</keyword>
<protein>
    <submittedName>
        <fullName evidence="4">Uncharacterized protein LOC118415619</fullName>
    </submittedName>
</protein>
<name>A0A9J7MRG4_BRAFL</name>
<feature type="region of interest" description="Disordered" evidence="1">
    <location>
        <begin position="84"/>
        <end position="157"/>
    </location>
</feature>
<feature type="signal peptide" evidence="2">
    <location>
        <begin position="1"/>
        <end position="21"/>
    </location>
</feature>
<evidence type="ECO:0000313" key="4">
    <source>
        <dbReference type="RefSeq" id="XP_035676219.1"/>
    </source>
</evidence>
<reference evidence="3" key="1">
    <citation type="journal article" date="2020" name="Nat. Ecol. Evol.">
        <title>Deeply conserved synteny resolves early events in vertebrate evolution.</title>
        <authorList>
            <person name="Simakov O."/>
            <person name="Marletaz F."/>
            <person name="Yue J.X."/>
            <person name="O'Connell B."/>
            <person name="Jenkins J."/>
            <person name="Brandt A."/>
            <person name="Calef R."/>
            <person name="Tung C.H."/>
            <person name="Huang T.K."/>
            <person name="Schmutz J."/>
            <person name="Satoh N."/>
            <person name="Yu J.K."/>
            <person name="Putnam N.H."/>
            <person name="Green R.E."/>
            <person name="Rokhsar D.S."/>
        </authorList>
    </citation>
    <scope>NUCLEOTIDE SEQUENCE [LARGE SCALE GENOMIC DNA]</scope>
    <source>
        <strain evidence="3">S238N-H82</strain>
    </source>
</reference>
<dbReference type="KEGG" id="bfo:118415619"/>
<dbReference type="Proteomes" id="UP000001554">
    <property type="component" value="Chromosome 5"/>
</dbReference>